<dbReference type="InterPro" id="IPR054336">
    <property type="entry name" value="OmcA-like_N"/>
</dbReference>
<proteinExistence type="predicted"/>
<feature type="compositionally biased region" description="Gly residues" evidence="2">
    <location>
        <begin position="32"/>
        <end position="41"/>
    </location>
</feature>
<dbReference type="Gene3D" id="3.90.10.10">
    <property type="entry name" value="Cytochrome C3"/>
    <property type="match status" value="1"/>
</dbReference>
<evidence type="ECO:0000313" key="6">
    <source>
        <dbReference type="Proteomes" id="UP001202831"/>
    </source>
</evidence>
<evidence type="ECO:0000256" key="2">
    <source>
        <dbReference type="SAM" id="MobiDB-lite"/>
    </source>
</evidence>
<feature type="region of interest" description="Disordered" evidence="2">
    <location>
        <begin position="23"/>
        <end position="44"/>
    </location>
</feature>
<dbReference type="EMBL" id="JAKIKT010000008">
    <property type="protein sequence ID" value="MCL2915732.1"/>
    <property type="molecule type" value="Genomic_DNA"/>
</dbReference>
<dbReference type="Pfam" id="PF22113">
    <property type="entry name" value="Mtrc-MtrF_II-IV_dom"/>
    <property type="match status" value="2"/>
</dbReference>
<feature type="domain" description="Outer membrane cytochrome MtrC/MtrF-like" evidence="4">
    <location>
        <begin position="211"/>
        <end position="366"/>
    </location>
</feature>
<name>A0ABT0NB98_9GAMM</name>
<dbReference type="InterPro" id="IPR051829">
    <property type="entry name" value="Multiheme_Cytochr_ET"/>
</dbReference>
<evidence type="ECO:0000259" key="3">
    <source>
        <dbReference type="Pfam" id="PF22112"/>
    </source>
</evidence>
<evidence type="ECO:0000313" key="5">
    <source>
        <dbReference type="EMBL" id="MCL2915732.1"/>
    </source>
</evidence>
<dbReference type="InterPro" id="IPR036280">
    <property type="entry name" value="Multihaem_cyt_sf"/>
</dbReference>
<dbReference type="InterPro" id="IPR054337">
    <property type="entry name" value="Mtrc-MtrF-like_dom_II/IV"/>
</dbReference>
<dbReference type="RefSeq" id="WP_249250295.1">
    <property type="nucleotide sequence ID" value="NZ_JAKIKT010000008.1"/>
</dbReference>
<dbReference type="InterPro" id="IPR020014">
    <property type="entry name" value="Decahaem_cyt-c_OmcA/MtrC"/>
</dbReference>
<evidence type="ECO:0000259" key="4">
    <source>
        <dbReference type="Pfam" id="PF22113"/>
    </source>
</evidence>
<keyword evidence="6" id="KW-1185">Reference proteome</keyword>
<dbReference type="Proteomes" id="UP001202831">
    <property type="component" value="Unassembled WGS sequence"/>
</dbReference>
<sequence>MRWSKRNLWVVMAGALALAACDGEDGKDGEDGSPGGPGDPGDPGAVGLHIDMANEANANITSAVINDGVITLEFELTNKQGVGLFGLDGDNPFHDFRFSIAQMAVDGKLKQWQSLLNDATNDDATTFEQGFEKIKDCPDCLTDNKDGSYSYTFQTNLNTYVDAAGISFDSALTQRIAIEMQFEYDSGHELAENAHYDWIPASGSQDGIETRQLVTMETCYTCHQPDSLKAHGGRRLDMENCQSCHNGMVSDPNGVSVELGHMVHAIHMGPNREGKDASGDIVPMPYTVQGYGGAHAFDYPIFPTKPFMDCQTCHVEDEQLADMTLWKEHANANACTGCHTDSPAQHGNVTIPEEMTCIQCHGGTDHTKMNAPYDAAKGFDVSVTQVTVTPENLLQFDVTIMDAQGNAVPKEQVYQKGYSNPYMVVSWDVEKDYPESTGAGETLGTTYDHRRFSLIGDGSTQYNEQTRVFTVTTEKMKGDKTYTLALPADIAERSLEILPVLKVCFAGKTDQLTDCSAENAYPAYVQTDAYRAFLGDPDKQVAQRRSIVDNARCHDCHSAEFYHDSNGVNCISCHVNDKNIKSAGTDDNGKEMFKSTNFMYKAHKAEGHHNGHGGSGTVLKTDCTTCHSAEEGWGGMNYGFELGRNGGAALAFPEDIYTNNTWFASADVGSCLSCHQKYMSEAGFAHMRNNGGYFGPEKTEAQNAKEACATCHSPQKLVQHHGHSLD</sequence>
<dbReference type="SUPFAM" id="SSF48695">
    <property type="entry name" value="Multiheme cytochromes"/>
    <property type="match status" value="1"/>
</dbReference>
<dbReference type="Pfam" id="PF22112">
    <property type="entry name" value="OmcA-like_N"/>
    <property type="match status" value="1"/>
</dbReference>
<gene>
    <name evidence="5" type="ORF">L2725_18415</name>
</gene>
<comment type="caution">
    <text evidence="5">The sequence shown here is derived from an EMBL/GenBank/DDBJ whole genome shotgun (WGS) entry which is preliminary data.</text>
</comment>
<feature type="domain" description="OmcA-like N-terminal" evidence="3">
    <location>
        <begin position="57"/>
        <end position="204"/>
    </location>
</feature>
<organism evidence="5 6">
    <name type="scientific">Shewanella corallii</name>
    <dbReference type="NCBI Taxonomy" id="560080"/>
    <lineage>
        <taxon>Bacteria</taxon>
        <taxon>Pseudomonadati</taxon>
        <taxon>Pseudomonadota</taxon>
        <taxon>Gammaproteobacteria</taxon>
        <taxon>Alteromonadales</taxon>
        <taxon>Shewanellaceae</taxon>
        <taxon>Shewanella</taxon>
    </lineage>
</organism>
<evidence type="ECO:0000256" key="1">
    <source>
        <dbReference type="ARBA" id="ARBA00022729"/>
    </source>
</evidence>
<keyword evidence="1" id="KW-0732">Signal</keyword>
<protein>
    <submittedName>
        <fullName evidence="5">OmcA/MtrC family decaheme c-type cytochrome</fullName>
    </submittedName>
</protein>
<reference evidence="5 6" key="1">
    <citation type="submission" date="2022-01" db="EMBL/GenBank/DDBJ databases">
        <title>Whole genome-based taxonomy of the Shewanellaceae.</title>
        <authorList>
            <person name="Martin-Rodriguez A.J."/>
        </authorList>
    </citation>
    <scope>NUCLEOTIDE SEQUENCE [LARGE SCALE GENOMIC DNA]</scope>
    <source>
        <strain evidence="5 6">DSM 21332</strain>
    </source>
</reference>
<feature type="domain" description="Outer membrane cytochrome MtrC/MtrF-like" evidence="4">
    <location>
        <begin position="545"/>
        <end position="720"/>
    </location>
</feature>
<dbReference type="PANTHER" id="PTHR35038:SF8">
    <property type="entry name" value="C-TYPE POLYHEME CYTOCHROME OMCC"/>
    <property type="match status" value="1"/>
</dbReference>
<dbReference type="Gene3D" id="1.20.5.320">
    <property type="entry name" value="6-Phosphogluconate Dehydrogenase, domain 3"/>
    <property type="match status" value="1"/>
</dbReference>
<dbReference type="PANTHER" id="PTHR35038">
    <property type="entry name" value="DISSIMILATORY SULFITE REDUCTASE SIRA"/>
    <property type="match status" value="1"/>
</dbReference>
<dbReference type="NCBIfam" id="TIGR03507">
    <property type="entry name" value="decahem_SO1788"/>
    <property type="match status" value="1"/>
</dbReference>
<dbReference type="PROSITE" id="PS51257">
    <property type="entry name" value="PROKAR_LIPOPROTEIN"/>
    <property type="match status" value="1"/>
</dbReference>
<accession>A0ABT0NB98</accession>
<dbReference type="Gene3D" id="1.10.720.180">
    <property type="match status" value="1"/>
</dbReference>